<dbReference type="InterPro" id="IPR029358">
    <property type="entry name" value="CFAP96"/>
</dbReference>
<evidence type="ECO:0000256" key="6">
    <source>
        <dbReference type="SAM" id="MobiDB-lite"/>
    </source>
</evidence>
<evidence type="ECO:0000313" key="7">
    <source>
        <dbReference type="EMBL" id="EKX45365.1"/>
    </source>
</evidence>
<evidence type="ECO:0000313" key="8">
    <source>
        <dbReference type="EnsemblProtists" id="EKX45365"/>
    </source>
</evidence>
<dbReference type="PANTHER" id="PTHR31144:SF1">
    <property type="entry name" value="UPF0602 PROTEIN C4ORF47"/>
    <property type="match status" value="1"/>
</dbReference>
<dbReference type="PANTHER" id="PTHR31144">
    <property type="entry name" value="UPF0602 PROTEIN C4ORF47"/>
    <property type="match status" value="1"/>
</dbReference>
<dbReference type="GO" id="GO:0005813">
    <property type="term" value="C:centrosome"/>
    <property type="evidence" value="ECO:0007669"/>
    <property type="project" value="UniProtKB-SubCell"/>
</dbReference>
<accession>L1JB98</accession>
<keyword evidence="9" id="KW-1185">Reference proteome</keyword>
<dbReference type="GeneID" id="17302126"/>
<dbReference type="GO" id="GO:0005881">
    <property type="term" value="C:cytoplasmic microtubule"/>
    <property type="evidence" value="ECO:0007669"/>
    <property type="project" value="TreeGrafter"/>
</dbReference>
<dbReference type="EnsemblProtists" id="EKX45365">
    <property type="protein sequence ID" value="EKX45365"/>
    <property type="gene ID" value="GUITHDRAFT_138945"/>
</dbReference>
<name>L1JB98_GUITC</name>
<comment type="similarity">
    <text evidence="4">Belongs to the CFAP96 family.</text>
</comment>
<dbReference type="STRING" id="905079.L1JB98"/>
<dbReference type="KEGG" id="gtt:GUITHDRAFT_138945"/>
<reference evidence="7 9" key="1">
    <citation type="journal article" date="2012" name="Nature">
        <title>Algal genomes reveal evolutionary mosaicism and the fate of nucleomorphs.</title>
        <authorList>
            <consortium name="DOE Joint Genome Institute"/>
            <person name="Curtis B.A."/>
            <person name="Tanifuji G."/>
            <person name="Burki F."/>
            <person name="Gruber A."/>
            <person name="Irimia M."/>
            <person name="Maruyama S."/>
            <person name="Arias M.C."/>
            <person name="Ball S.G."/>
            <person name="Gile G.H."/>
            <person name="Hirakawa Y."/>
            <person name="Hopkins J.F."/>
            <person name="Kuo A."/>
            <person name="Rensing S.A."/>
            <person name="Schmutz J."/>
            <person name="Symeonidi A."/>
            <person name="Elias M."/>
            <person name="Eveleigh R.J."/>
            <person name="Herman E.K."/>
            <person name="Klute M.J."/>
            <person name="Nakayama T."/>
            <person name="Obornik M."/>
            <person name="Reyes-Prieto A."/>
            <person name="Armbrust E.V."/>
            <person name="Aves S.J."/>
            <person name="Beiko R.G."/>
            <person name="Coutinho P."/>
            <person name="Dacks J.B."/>
            <person name="Durnford D.G."/>
            <person name="Fast N.M."/>
            <person name="Green B.R."/>
            <person name="Grisdale C.J."/>
            <person name="Hempel F."/>
            <person name="Henrissat B."/>
            <person name="Hoppner M.P."/>
            <person name="Ishida K."/>
            <person name="Kim E."/>
            <person name="Koreny L."/>
            <person name="Kroth P.G."/>
            <person name="Liu Y."/>
            <person name="Malik S.B."/>
            <person name="Maier U.G."/>
            <person name="McRose D."/>
            <person name="Mock T."/>
            <person name="Neilson J.A."/>
            <person name="Onodera N.T."/>
            <person name="Poole A.M."/>
            <person name="Pritham E.J."/>
            <person name="Richards T.A."/>
            <person name="Rocap G."/>
            <person name="Roy S.W."/>
            <person name="Sarai C."/>
            <person name="Schaack S."/>
            <person name="Shirato S."/>
            <person name="Slamovits C.H."/>
            <person name="Spencer D.F."/>
            <person name="Suzuki S."/>
            <person name="Worden A.Z."/>
            <person name="Zauner S."/>
            <person name="Barry K."/>
            <person name="Bell C."/>
            <person name="Bharti A.K."/>
            <person name="Crow J.A."/>
            <person name="Grimwood J."/>
            <person name="Kramer R."/>
            <person name="Lindquist E."/>
            <person name="Lucas S."/>
            <person name="Salamov A."/>
            <person name="McFadden G.I."/>
            <person name="Lane C.E."/>
            <person name="Keeling P.J."/>
            <person name="Gray M.W."/>
            <person name="Grigoriev I.V."/>
            <person name="Archibald J.M."/>
        </authorList>
    </citation>
    <scope>NUCLEOTIDE SEQUENCE</scope>
    <source>
        <strain evidence="7 9">CCMP2712</strain>
    </source>
</reference>
<dbReference type="EMBL" id="JH992999">
    <property type="protein sequence ID" value="EKX45365.1"/>
    <property type="molecule type" value="Genomic_DNA"/>
</dbReference>
<dbReference type="OrthoDB" id="283553at2759"/>
<evidence type="ECO:0000256" key="2">
    <source>
        <dbReference type="ARBA" id="ARBA00022490"/>
    </source>
</evidence>
<evidence type="ECO:0000256" key="4">
    <source>
        <dbReference type="ARBA" id="ARBA00035656"/>
    </source>
</evidence>
<proteinExistence type="inferred from homology"/>
<evidence type="ECO:0000256" key="3">
    <source>
        <dbReference type="ARBA" id="ARBA00023212"/>
    </source>
</evidence>
<reference evidence="9" key="2">
    <citation type="submission" date="2012-11" db="EMBL/GenBank/DDBJ databases">
        <authorList>
            <person name="Kuo A."/>
            <person name="Curtis B.A."/>
            <person name="Tanifuji G."/>
            <person name="Burki F."/>
            <person name="Gruber A."/>
            <person name="Irimia M."/>
            <person name="Maruyama S."/>
            <person name="Arias M.C."/>
            <person name="Ball S.G."/>
            <person name="Gile G.H."/>
            <person name="Hirakawa Y."/>
            <person name="Hopkins J.F."/>
            <person name="Rensing S.A."/>
            <person name="Schmutz J."/>
            <person name="Symeonidi A."/>
            <person name="Elias M."/>
            <person name="Eveleigh R.J."/>
            <person name="Herman E.K."/>
            <person name="Klute M.J."/>
            <person name="Nakayama T."/>
            <person name="Obornik M."/>
            <person name="Reyes-Prieto A."/>
            <person name="Armbrust E.V."/>
            <person name="Aves S.J."/>
            <person name="Beiko R.G."/>
            <person name="Coutinho P."/>
            <person name="Dacks J.B."/>
            <person name="Durnford D.G."/>
            <person name="Fast N.M."/>
            <person name="Green B.R."/>
            <person name="Grisdale C."/>
            <person name="Hempe F."/>
            <person name="Henrissat B."/>
            <person name="Hoppner M.P."/>
            <person name="Ishida K.-I."/>
            <person name="Kim E."/>
            <person name="Koreny L."/>
            <person name="Kroth P.G."/>
            <person name="Liu Y."/>
            <person name="Malik S.-B."/>
            <person name="Maier U.G."/>
            <person name="McRose D."/>
            <person name="Mock T."/>
            <person name="Neilson J.A."/>
            <person name="Onodera N.T."/>
            <person name="Poole A.M."/>
            <person name="Pritham E.J."/>
            <person name="Richards T.A."/>
            <person name="Rocap G."/>
            <person name="Roy S.W."/>
            <person name="Sarai C."/>
            <person name="Schaack S."/>
            <person name="Shirato S."/>
            <person name="Slamovits C.H."/>
            <person name="Spencer D.F."/>
            <person name="Suzuki S."/>
            <person name="Worden A.Z."/>
            <person name="Zauner S."/>
            <person name="Barry K."/>
            <person name="Bell C."/>
            <person name="Bharti A.K."/>
            <person name="Crow J.A."/>
            <person name="Grimwood J."/>
            <person name="Kramer R."/>
            <person name="Lindquist E."/>
            <person name="Lucas S."/>
            <person name="Salamov A."/>
            <person name="McFadden G.I."/>
            <person name="Lane C.E."/>
            <person name="Keeling P.J."/>
            <person name="Gray M.W."/>
            <person name="Grigoriev I.V."/>
            <person name="Archibald J.M."/>
        </authorList>
    </citation>
    <scope>NUCLEOTIDE SEQUENCE</scope>
    <source>
        <strain evidence="9">CCMP2712</strain>
    </source>
</reference>
<protein>
    <recommendedName>
        <fullName evidence="5">Cilia-and flagella-associated protein 96</fullName>
    </recommendedName>
</protein>
<evidence type="ECO:0000256" key="5">
    <source>
        <dbReference type="ARBA" id="ARBA00035693"/>
    </source>
</evidence>
<dbReference type="HOGENOM" id="CLU_738613_0_0_1"/>
<sequence length="363" mass="40880">MSTEQRKAALVRLGYFGEPSYTSIGEPYDNKGNKDERSKGLQLLGTISKKGKYSMINGYFDSKYNAVGCGVGCPYTTLDKENPWRPANPSKKAGGTGLGNRGSHYGTVNYIGAKTPAFPFGGRIEYVPQGTMEKLKRSDVHHDPPNIVTNPIKRGGFGFANNTIGVPQNAGERRQWIQQSCYFYAADPYDGARRVSRWFCIERRKEERERAPKNVSDAPFRPASYAFHGGPGRWVGTKVGDKKSYGGQINPYPEWVADPYMEKKRRVVSEAEASREPFRPSNPSKKAGPGLWATLGTKKGGLMHKFPEYKEDFFGNRQMIEKEERKKFREFQEKMNRPAFSATVPAQPRSTRTVSIFKMNIKI</sequence>
<comment type="subcellular location">
    <subcellularLocation>
        <location evidence="1">Cytoplasm</location>
        <location evidence="1">Cytoskeleton</location>
        <location evidence="1">Microtubule organizing center</location>
        <location evidence="1">Centrosome</location>
    </subcellularLocation>
</comment>
<reference evidence="8" key="3">
    <citation type="submission" date="2015-06" db="UniProtKB">
        <authorList>
            <consortium name="EnsemblProtists"/>
        </authorList>
    </citation>
    <scope>IDENTIFICATION</scope>
</reference>
<dbReference type="RefSeq" id="XP_005832345.1">
    <property type="nucleotide sequence ID" value="XM_005832288.1"/>
</dbReference>
<feature type="region of interest" description="Disordered" evidence="6">
    <location>
        <begin position="80"/>
        <end position="99"/>
    </location>
</feature>
<dbReference type="Proteomes" id="UP000011087">
    <property type="component" value="Unassembled WGS sequence"/>
</dbReference>
<organism evidence="7">
    <name type="scientific">Guillardia theta (strain CCMP2712)</name>
    <name type="common">Cryptophyte</name>
    <dbReference type="NCBI Taxonomy" id="905079"/>
    <lineage>
        <taxon>Eukaryota</taxon>
        <taxon>Cryptophyceae</taxon>
        <taxon>Pyrenomonadales</taxon>
        <taxon>Geminigeraceae</taxon>
        <taxon>Guillardia</taxon>
    </lineage>
</organism>
<keyword evidence="2" id="KW-0963">Cytoplasm</keyword>
<keyword evidence="3" id="KW-0206">Cytoskeleton</keyword>
<feature type="region of interest" description="Disordered" evidence="6">
    <location>
        <begin position="271"/>
        <end position="291"/>
    </location>
</feature>
<dbReference type="PaxDb" id="55529-EKX45365"/>
<dbReference type="Pfam" id="PF15239">
    <property type="entry name" value="CFAP96-like"/>
    <property type="match status" value="1"/>
</dbReference>
<evidence type="ECO:0000313" key="9">
    <source>
        <dbReference type="Proteomes" id="UP000011087"/>
    </source>
</evidence>
<dbReference type="AlphaFoldDB" id="L1JB98"/>
<evidence type="ECO:0000256" key="1">
    <source>
        <dbReference type="ARBA" id="ARBA00004300"/>
    </source>
</evidence>
<gene>
    <name evidence="7" type="ORF">GUITHDRAFT_138945</name>
</gene>